<dbReference type="Pfam" id="PF05175">
    <property type="entry name" value="MTS"/>
    <property type="match status" value="1"/>
</dbReference>
<dbReference type="InterPro" id="IPR050320">
    <property type="entry name" value="N5-glutamine_MTase"/>
</dbReference>
<evidence type="ECO:0000256" key="2">
    <source>
        <dbReference type="ARBA" id="ARBA00022679"/>
    </source>
</evidence>
<dbReference type="Gene3D" id="1.10.8.10">
    <property type="entry name" value="DNA helicase RuvA subunit, C-terminal domain"/>
    <property type="match status" value="1"/>
</dbReference>
<dbReference type="Gene3D" id="3.40.50.150">
    <property type="entry name" value="Vaccinia Virus protein VP39"/>
    <property type="match status" value="1"/>
</dbReference>
<feature type="binding site" evidence="5">
    <location>
        <begin position="186"/>
        <end position="189"/>
    </location>
    <ligand>
        <name>substrate</name>
    </ligand>
</feature>
<accession>A0A8J4M6P6</accession>
<dbReference type="PROSITE" id="PS00092">
    <property type="entry name" value="N6_MTASE"/>
    <property type="match status" value="1"/>
</dbReference>
<dbReference type="InterPro" id="IPR007848">
    <property type="entry name" value="Small_mtfrase_dom"/>
</dbReference>
<evidence type="ECO:0000256" key="5">
    <source>
        <dbReference type="HAMAP-Rule" id="MF_02126"/>
    </source>
</evidence>
<comment type="function">
    <text evidence="5">Methylates the class 1 translation termination release factors RF1/PrfA and RF2/PrfB on the glutamine residue of the universally conserved GGQ motif.</text>
</comment>
<feature type="binding site" evidence="5">
    <location>
        <position position="186"/>
    </location>
    <ligand>
        <name>S-adenosyl-L-methionine</name>
        <dbReference type="ChEBI" id="CHEBI:59789"/>
    </ligand>
</feature>
<proteinExistence type="inferred from homology"/>
<dbReference type="HAMAP" id="MF_02126">
    <property type="entry name" value="RF_methyltr_PrmC"/>
    <property type="match status" value="1"/>
</dbReference>
<dbReference type="InterPro" id="IPR029063">
    <property type="entry name" value="SAM-dependent_MTases_sf"/>
</dbReference>
<dbReference type="CDD" id="cd02440">
    <property type="entry name" value="AdoMet_MTases"/>
    <property type="match status" value="1"/>
</dbReference>
<dbReference type="EC" id="2.1.1.297" evidence="5"/>
<feature type="binding site" evidence="5">
    <location>
        <position position="143"/>
    </location>
    <ligand>
        <name>S-adenosyl-L-methionine</name>
        <dbReference type="ChEBI" id="CHEBI:59789"/>
    </ligand>
</feature>
<dbReference type="EMBL" id="DTQM01000195">
    <property type="protein sequence ID" value="HGC43574.1"/>
    <property type="molecule type" value="Genomic_DNA"/>
</dbReference>
<dbReference type="NCBIfam" id="TIGR03534">
    <property type="entry name" value="RF_mod_PrmC"/>
    <property type="match status" value="1"/>
</dbReference>
<keyword evidence="2 5" id="KW-0808">Transferase</keyword>
<dbReference type="InterPro" id="IPR004556">
    <property type="entry name" value="HemK-like"/>
</dbReference>
<dbReference type="GO" id="GO:0032259">
    <property type="term" value="P:methylation"/>
    <property type="evidence" value="ECO:0007669"/>
    <property type="project" value="UniProtKB-KW"/>
</dbReference>
<dbReference type="GO" id="GO:0003676">
    <property type="term" value="F:nucleic acid binding"/>
    <property type="evidence" value="ECO:0007669"/>
    <property type="project" value="InterPro"/>
</dbReference>
<evidence type="ECO:0000313" key="8">
    <source>
        <dbReference type="EMBL" id="HGC43574.1"/>
    </source>
</evidence>
<organism evidence="8">
    <name type="scientific">Acidicaldus sp</name>
    <dbReference type="NCBI Taxonomy" id="1872105"/>
    <lineage>
        <taxon>Bacteria</taxon>
        <taxon>Pseudomonadati</taxon>
        <taxon>Pseudomonadota</taxon>
        <taxon>Alphaproteobacteria</taxon>
        <taxon>Acetobacterales</taxon>
        <taxon>Acetobacteraceae</taxon>
        <taxon>Acidicaldus</taxon>
    </lineage>
</organism>
<dbReference type="NCBIfam" id="TIGR00536">
    <property type="entry name" value="hemK_fam"/>
    <property type="match status" value="1"/>
</dbReference>
<dbReference type="InterPro" id="IPR002052">
    <property type="entry name" value="DNA_methylase_N6_adenine_CS"/>
</dbReference>
<feature type="domain" description="Release factor glutamine methyltransferase N-terminal" evidence="7">
    <location>
        <begin position="9"/>
        <end position="74"/>
    </location>
</feature>
<comment type="similarity">
    <text evidence="5">Belongs to the protein N5-glutamine methyltransferase family. PrmC subfamily.</text>
</comment>
<reference evidence="8" key="1">
    <citation type="journal article" date="2020" name="mSystems">
        <title>Genome- and Community-Level Interaction Insights into Carbon Utilization and Element Cycling Functions of Hydrothermarchaeota in Hydrothermal Sediment.</title>
        <authorList>
            <person name="Zhou Z."/>
            <person name="Liu Y."/>
            <person name="Xu W."/>
            <person name="Pan J."/>
            <person name="Luo Z.H."/>
            <person name="Li M."/>
        </authorList>
    </citation>
    <scope>NUCLEOTIDE SEQUENCE</scope>
    <source>
        <strain evidence="8">SpSt-997</strain>
    </source>
</reference>
<dbReference type="InterPro" id="IPR019874">
    <property type="entry name" value="RF_methyltr_PrmC"/>
</dbReference>
<feature type="binding site" evidence="5">
    <location>
        <begin position="120"/>
        <end position="124"/>
    </location>
    <ligand>
        <name>S-adenosyl-L-methionine</name>
        <dbReference type="ChEBI" id="CHEBI:59789"/>
    </ligand>
</feature>
<keyword evidence="3 5" id="KW-0949">S-adenosyl-L-methionine</keyword>
<dbReference type="SUPFAM" id="SSF53335">
    <property type="entry name" value="S-adenosyl-L-methionine-dependent methyltransferases"/>
    <property type="match status" value="1"/>
</dbReference>
<dbReference type="PANTHER" id="PTHR18895">
    <property type="entry name" value="HEMK METHYLTRANSFERASE"/>
    <property type="match status" value="1"/>
</dbReference>
<evidence type="ECO:0000259" key="7">
    <source>
        <dbReference type="Pfam" id="PF17827"/>
    </source>
</evidence>
<evidence type="ECO:0000259" key="6">
    <source>
        <dbReference type="Pfam" id="PF05175"/>
    </source>
</evidence>
<keyword evidence="1 5" id="KW-0489">Methyltransferase</keyword>
<dbReference type="GO" id="GO:0102559">
    <property type="term" value="F:peptide chain release factor N(5)-glutamine methyltransferase activity"/>
    <property type="evidence" value="ECO:0007669"/>
    <property type="project" value="UniProtKB-EC"/>
</dbReference>
<comment type="catalytic activity">
    <reaction evidence="4 5">
        <text>L-glutaminyl-[peptide chain release factor] + S-adenosyl-L-methionine = N(5)-methyl-L-glutaminyl-[peptide chain release factor] + S-adenosyl-L-homocysteine + H(+)</text>
        <dbReference type="Rhea" id="RHEA:42896"/>
        <dbReference type="Rhea" id="RHEA-COMP:10271"/>
        <dbReference type="Rhea" id="RHEA-COMP:10272"/>
        <dbReference type="ChEBI" id="CHEBI:15378"/>
        <dbReference type="ChEBI" id="CHEBI:30011"/>
        <dbReference type="ChEBI" id="CHEBI:57856"/>
        <dbReference type="ChEBI" id="CHEBI:59789"/>
        <dbReference type="ChEBI" id="CHEBI:61891"/>
        <dbReference type="EC" id="2.1.1.297"/>
    </reaction>
</comment>
<dbReference type="PANTHER" id="PTHR18895:SF74">
    <property type="entry name" value="MTRF1L RELEASE FACTOR GLUTAMINE METHYLTRANSFERASE"/>
    <property type="match status" value="1"/>
</dbReference>
<name>A0A8J4M6P6_9PROT</name>
<dbReference type="Pfam" id="PF17827">
    <property type="entry name" value="PrmC_N"/>
    <property type="match status" value="1"/>
</dbReference>
<dbReference type="AlphaFoldDB" id="A0A8J4M6P6"/>
<feature type="domain" description="Methyltransferase small" evidence="6">
    <location>
        <begin position="107"/>
        <end position="194"/>
    </location>
</feature>
<gene>
    <name evidence="5 8" type="primary">prmC</name>
    <name evidence="8" type="ORF">ENY07_10200</name>
</gene>
<feature type="binding site" evidence="5">
    <location>
        <position position="172"/>
    </location>
    <ligand>
        <name>S-adenosyl-L-methionine</name>
        <dbReference type="ChEBI" id="CHEBI:59789"/>
    </ligand>
</feature>
<sequence>MTATVSAQLAATAAQLAEAGIEAARLEARLLLAHALGCDQETLLLRRDEPVAAPALAALLARRRAREPLARILGRREFWGFSLALTPATLIPRPDSETVIAASLAVLPRRDEVTRVLDLGTGSGCLLLAALREFPAAFGLGVDRAASACRCAARNAAALGLAGRAAFLCADWGTAIAGRFDLVLCNPPYIASAEIATLEPEVARFDPPLALDGGADGLAAYRAVLAALPALLAPAGVAVLELGQGQLAAVSGLADAAGLCAITARADLAGIPRALVLGAAGAPGTRAVATMPQPL</sequence>
<protein>
    <recommendedName>
        <fullName evidence="5">Release factor glutamine methyltransferase</fullName>
        <shortName evidence="5">RF MTase</shortName>
        <ecNumber evidence="5">2.1.1.297</ecNumber>
    </recommendedName>
    <alternativeName>
        <fullName evidence="5">N5-glutamine methyltransferase PrmC</fullName>
    </alternativeName>
    <alternativeName>
        <fullName evidence="5">Protein-(glutamine-N5) MTase PrmC</fullName>
    </alternativeName>
    <alternativeName>
        <fullName evidence="5">Protein-glutamine N-methyltransferase PrmC</fullName>
    </alternativeName>
</protein>
<comment type="caution">
    <text evidence="8">The sequence shown here is derived from an EMBL/GenBank/DDBJ whole genome shotgun (WGS) entry which is preliminary data.</text>
</comment>
<dbReference type="InterPro" id="IPR040758">
    <property type="entry name" value="PrmC_N"/>
</dbReference>
<evidence type="ECO:0000256" key="4">
    <source>
        <dbReference type="ARBA" id="ARBA00048391"/>
    </source>
</evidence>
<evidence type="ECO:0000256" key="1">
    <source>
        <dbReference type="ARBA" id="ARBA00022603"/>
    </source>
</evidence>
<evidence type="ECO:0000256" key="3">
    <source>
        <dbReference type="ARBA" id="ARBA00022691"/>
    </source>
</evidence>